<dbReference type="EMBL" id="VZTY01018305">
    <property type="protein sequence ID" value="NXU53634.1"/>
    <property type="molecule type" value="Genomic_DNA"/>
</dbReference>
<keyword evidence="3" id="KW-0325">Glycoprotein</keyword>
<keyword evidence="1" id="KW-0732">Signal</keyword>
<dbReference type="PRINTS" id="PR00023">
    <property type="entry name" value="ZPELLUCIDA"/>
</dbReference>
<evidence type="ECO:0000256" key="1">
    <source>
        <dbReference type="ARBA" id="ARBA00022729"/>
    </source>
</evidence>
<dbReference type="AlphaFoldDB" id="A0A7L3LHY9"/>
<dbReference type="PANTHER" id="PTHR14002:SF38">
    <property type="entry name" value="CUB AND ZONA PELLUCIDA-LIKE DOMAIN-CONTAINING PROTEIN 1"/>
    <property type="match status" value="1"/>
</dbReference>
<comment type="caution">
    <text evidence="5">The sequence shown here is derived from an EMBL/GenBank/DDBJ whole genome shotgun (WGS) entry which is preliminary data.</text>
</comment>
<keyword evidence="2" id="KW-1015">Disulfide bond</keyword>
<protein>
    <submittedName>
        <fullName evidence="5">DMBT1 protein</fullName>
    </submittedName>
</protein>
<proteinExistence type="predicted"/>
<accession>A0A7L3LHY9</accession>
<evidence type="ECO:0000313" key="6">
    <source>
        <dbReference type="Proteomes" id="UP000582182"/>
    </source>
</evidence>
<dbReference type="Proteomes" id="UP000582182">
    <property type="component" value="Unassembled WGS sequence"/>
</dbReference>
<dbReference type="OrthoDB" id="10063988at2759"/>
<dbReference type="Pfam" id="PF00100">
    <property type="entry name" value="Zona_pellucida"/>
    <property type="match status" value="1"/>
</dbReference>
<dbReference type="PANTHER" id="PTHR14002">
    <property type="entry name" value="ENDOGLIN/TGF-BETA RECEPTOR TYPE III"/>
    <property type="match status" value="1"/>
</dbReference>
<keyword evidence="6" id="KW-1185">Reference proteome</keyword>
<evidence type="ECO:0000259" key="4">
    <source>
        <dbReference type="PROSITE" id="PS51034"/>
    </source>
</evidence>
<dbReference type="PROSITE" id="PS51034">
    <property type="entry name" value="ZP_2"/>
    <property type="match status" value="1"/>
</dbReference>
<feature type="non-terminal residue" evidence="5">
    <location>
        <position position="116"/>
    </location>
</feature>
<evidence type="ECO:0000313" key="5">
    <source>
        <dbReference type="EMBL" id="NXU53634.1"/>
    </source>
</evidence>
<gene>
    <name evidence="5" type="primary">Dmbt1_4</name>
    <name evidence="5" type="ORF">TURVEL_R04619</name>
</gene>
<dbReference type="FunFam" id="2.60.40.4100:FF:000005">
    <property type="entry name" value="Deleted in malignant brain tumors 1"/>
    <property type="match status" value="1"/>
</dbReference>
<sequence length="116" mass="13302">PYSIDLNQDVYVQASLHNSDQNLTLFVDTCVASPDPRDFNTLAYDIIRNGCVRDPTYATYQPPYGHFARFKFNAFEFLSHHPLVYLQCELVVCRLGDKSSRCHQGCLSRPKRDTTP</sequence>
<dbReference type="InterPro" id="IPR055355">
    <property type="entry name" value="ZP-C"/>
</dbReference>
<evidence type="ECO:0000256" key="2">
    <source>
        <dbReference type="ARBA" id="ARBA00023157"/>
    </source>
</evidence>
<dbReference type="InterPro" id="IPR042235">
    <property type="entry name" value="ZP-C_dom"/>
</dbReference>
<dbReference type="InterPro" id="IPR001507">
    <property type="entry name" value="ZP_dom"/>
</dbReference>
<name>A0A7L3LHY9_9CHAR</name>
<feature type="domain" description="ZP" evidence="4">
    <location>
        <begin position="1"/>
        <end position="109"/>
    </location>
</feature>
<reference evidence="5 6" key="1">
    <citation type="submission" date="2019-09" db="EMBL/GenBank/DDBJ databases">
        <title>Bird 10,000 Genomes (B10K) Project - Family phase.</title>
        <authorList>
            <person name="Zhang G."/>
        </authorList>
    </citation>
    <scope>NUCLEOTIDE SEQUENCE [LARGE SCALE GENOMIC DNA]</scope>
    <source>
        <strain evidence="5">B10K-DU-029-46</strain>
    </source>
</reference>
<dbReference type="InterPro" id="IPR048290">
    <property type="entry name" value="ZP_chr"/>
</dbReference>
<evidence type="ECO:0000256" key="3">
    <source>
        <dbReference type="ARBA" id="ARBA00023180"/>
    </source>
</evidence>
<dbReference type="Gene3D" id="2.60.40.4100">
    <property type="entry name" value="Zona pellucida, ZP-C domain"/>
    <property type="match status" value="1"/>
</dbReference>
<feature type="non-terminal residue" evidence="5">
    <location>
        <position position="1"/>
    </location>
</feature>
<organism evidence="5 6">
    <name type="scientific">Turnix velox</name>
    <name type="common">Little buttonquail</name>
    <dbReference type="NCBI Taxonomy" id="2529409"/>
    <lineage>
        <taxon>Eukaryota</taxon>
        <taxon>Metazoa</taxon>
        <taxon>Chordata</taxon>
        <taxon>Craniata</taxon>
        <taxon>Vertebrata</taxon>
        <taxon>Euteleostomi</taxon>
        <taxon>Archelosauria</taxon>
        <taxon>Archosauria</taxon>
        <taxon>Dinosauria</taxon>
        <taxon>Saurischia</taxon>
        <taxon>Theropoda</taxon>
        <taxon>Coelurosauria</taxon>
        <taxon>Aves</taxon>
        <taxon>Neognathae</taxon>
        <taxon>Neoaves</taxon>
        <taxon>Charadriiformes</taxon>
        <taxon>Turnicidae</taxon>
        <taxon>Turnix</taxon>
    </lineage>
</organism>